<dbReference type="AlphaFoldDB" id="A0A9Q0J1T2"/>
<evidence type="ECO:0000256" key="1">
    <source>
        <dbReference type="SAM" id="MobiDB-lite"/>
    </source>
</evidence>
<keyword evidence="3" id="KW-1185">Reference proteome</keyword>
<reference evidence="2" key="1">
    <citation type="submission" date="2022-02" db="EMBL/GenBank/DDBJ databases">
        <authorList>
            <person name="Henning P.M."/>
            <person name="McCubbin A.G."/>
            <person name="Shore J.S."/>
        </authorList>
    </citation>
    <scope>NUCLEOTIDE SEQUENCE</scope>
    <source>
        <strain evidence="2">F60SS</strain>
        <tissue evidence="2">Leaves</tissue>
    </source>
</reference>
<proteinExistence type="predicted"/>
<evidence type="ECO:0000313" key="3">
    <source>
        <dbReference type="Proteomes" id="UP001141552"/>
    </source>
</evidence>
<name>A0A9Q0J1T2_9ROSI</name>
<protein>
    <submittedName>
        <fullName evidence="2">Uncharacterized protein</fullName>
    </submittedName>
</protein>
<dbReference type="OrthoDB" id="761792at2759"/>
<dbReference type="Proteomes" id="UP001141552">
    <property type="component" value="Unassembled WGS sequence"/>
</dbReference>
<feature type="region of interest" description="Disordered" evidence="1">
    <location>
        <begin position="114"/>
        <end position="150"/>
    </location>
</feature>
<accession>A0A9Q0J1T2</accession>
<evidence type="ECO:0000313" key="2">
    <source>
        <dbReference type="EMBL" id="KAJ4825209.1"/>
    </source>
</evidence>
<gene>
    <name evidence="2" type="ORF">Tsubulata_024460</name>
</gene>
<comment type="caution">
    <text evidence="2">The sequence shown here is derived from an EMBL/GenBank/DDBJ whole genome shotgun (WGS) entry which is preliminary data.</text>
</comment>
<organism evidence="2 3">
    <name type="scientific">Turnera subulata</name>
    <dbReference type="NCBI Taxonomy" id="218843"/>
    <lineage>
        <taxon>Eukaryota</taxon>
        <taxon>Viridiplantae</taxon>
        <taxon>Streptophyta</taxon>
        <taxon>Embryophyta</taxon>
        <taxon>Tracheophyta</taxon>
        <taxon>Spermatophyta</taxon>
        <taxon>Magnoliopsida</taxon>
        <taxon>eudicotyledons</taxon>
        <taxon>Gunneridae</taxon>
        <taxon>Pentapetalae</taxon>
        <taxon>rosids</taxon>
        <taxon>fabids</taxon>
        <taxon>Malpighiales</taxon>
        <taxon>Passifloraceae</taxon>
        <taxon>Turnera</taxon>
    </lineage>
</organism>
<dbReference type="EMBL" id="JAKUCV010006979">
    <property type="protein sequence ID" value="KAJ4825209.1"/>
    <property type="molecule type" value="Genomic_DNA"/>
</dbReference>
<feature type="compositionally biased region" description="Basic and acidic residues" evidence="1">
    <location>
        <begin position="116"/>
        <end position="150"/>
    </location>
</feature>
<dbReference type="PANTHER" id="PTHR35110">
    <property type="entry name" value="EXPRESSED PROTEIN"/>
    <property type="match status" value="1"/>
</dbReference>
<sequence length="150" mass="17175">MWLGGSQGSYLGLIRSGSWLLVRHFSRQRAVNVRKINPKVPFPEAASISQSLYQIIKHHGPLTVPNTWLHAKEANISGLKSKTHMKIMLKWMRGRKMLKLFSNQVGSSTKFLHSTLPEEPRTDQAEVPADLHLKTEKPLLKRKMQENKRS</sequence>
<reference evidence="2" key="2">
    <citation type="journal article" date="2023" name="Plants (Basel)">
        <title>Annotation of the Turnera subulata (Passifloraceae) Draft Genome Reveals the S-Locus Evolved after the Divergence of Turneroideae from Passifloroideae in a Stepwise Manner.</title>
        <authorList>
            <person name="Henning P.M."/>
            <person name="Roalson E.H."/>
            <person name="Mir W."/>
            <person name="McCubbin A.G."/>
            <person name="Shore J.S."/>
        </authorList>
    </citation>
    <scope>NUCLEOTIDE SEQUENCE</scope>
    <source>
        <strain evidence="2">F60SS</strain>
    </source>
</reference>
<dbReference type="PANTHER" id="PTHR35110:SF1">
    <property type="entry name" value="EXPRESSED PROTEIN"/>
    <property type="match status" value="1"/>
</dbReference>